<evidence type="ECO:0000313" key="1">
    <source>
        <dbReference type="EMBL" id="MER2998087.1"/>
    </source>
</evidence>
<sequence>MLKLAALVVVHLIRNIKMRFILKILAFTALLLISKFTKEDKLITSPAENPQVIVSAAQSNVVKPIPILTSSGTEHHETDLPVEPVKTLVATQATIE</sequence>
<reference evidence="1 2" key="1">
    <citation type="submission" date="2024-06" db="EMBL/GenBank/DDBJ databases">
        <title>Pontibacter populi HYL7-15.</title>
        <authorList>
            <person name="Kim M.K."/>
        </authorList>
    </citation>
    <scope>NUCLEOTIDE SEQUENCE [LARGE SCALE GENOMIC DNA]</scope>
    <source>
        <strain evidence="1 2">HYL7-15</strain>
    </source>
</reference>
<keyword evidence="2" id="KW-1185">Reference proteome</keyword>
<dbReference type="RefSeq" id="WP_350412542.1">
    <property type="nucleotide sequence ID" value="NZ_JBEOKT010000008.1"/>
</dbReference>
<dbReference type="Proteomes" id="UP001476807">
    <property type="component" value="Unassembled WGS sequence"/>
</dbReference>
<proteinExistence type="predicted"/>
<dbReference type="EMBL" id="JBEOKT010000008">
    <property type="protein sequence ID" value="MER2998087.1"/>
    <property type="molecule type" value="Genomic_DNA"/>
</dbReference>
<organism evidence="1 2">
    <name type="scientific">Pontibacter populi</name>
    <dbReference type="NCBI Taxonomy" id="890055"/>
    <lineage>
        <taxon>Bacteria</taxon>
        <taxon>Pseudomonadati</taxon>
        <taxon>Bacteroidota</taxon>
        <taxon>Cytophagia</taxon>
        <taxon>Cytophagales</taxon>
        <taxon>Hymenobacteraceae</taxon>
        <taxon>Pontibacter</taxon>
    </lineage>
</organism>
<accession>A0ABV1RVC7</accession>
<evidence type="ECO:0000313" key="2">
    <source>
        <dbReference type="Proteomes" id="UP001476807"/>
    </source>
</evidence>
<protein>
    <submittedName>
        <fullName evidence="1">Uncharacterized protein</fullName>
    </submittedName>
</protein>
<comment type="caution">
    <text evidence="1">The sequence shown here is derived from an EMBL/GenBank/DDBJ whole genome shotgun (WGS) entry which is preliminary data.</text>
</comment>
<name>A0ABV1RVC7_9BACT</name>
<gene>
    <name evidence="1" type="ORF">ABS362_11065</name>
</gene>